<keyword evidence="3 5" id="KW-1133">Transmembrane helix</keyword>
<organism evidence="7 8">
    <name type="scientific">Segatella cerevisiae</name>
    <dbReference type="NCBI Taxonomy" id="2053716"/>
    <lineage>
        <taxon>Bacteria</taxon>
        <taxon>Pseudomonadati</taxon>
        <taxon>Bacteroidota</taxon>
        <taxon>Bacteroidia</taxon>
        <taxon>Bacteroidales</taxon>
        <taxon>Prevotellaceae</taxon>
        <taxon>Segatella</taxon>
    </lineage>
</organism>
<feature type="transmembrane region" description="Helical" evidence="5">
    <location>
        <begin position="50"/>
        <end position="76"/>
    </location>
</feature>
<evidence type="ECO:0000256" key="5">
    <source>
        <dbReference type="SAM" id="Phobius"/>
    </source>
</evidence>
<dbReference type="InterPro" id="IPR052902">
    <property type="entry name" value="ABC-2_transporter"/>
</dbReference>
<comment type="subcellular location">
    <subcellularLocation>
        <location evidence="1">Membrane</location>
        <topology evidence="1">Multi-pass membrane protein</topology>
    </subcellularLocation>
</comment>
<sequence length="239" mass="27403">MNRLRAITYGTVCETRSFLRVQKAFFFTIVFPIFLYVVFVMIWGNDTPEYSRFLLTGIIAITVVSNSILAIGDVIVKYYENGMFRVFKTLSYSFNYHIISLVLSRLVMMIAATIFLLLFALIFNHLTFTPKELLQIVCGVVSGMVLFSLIGILLGEFVESKKSENTVMNSAFYIIIFVSDSFYPVSEMNPSLSYVLNFNPITPILNMMRGAGSYWPLFIWISVLLVLQIIGWKHLKIKR</sequence>
<dbReference type="PIRSF" id="PIRSF006648">
    <property type="entry name" value="DrrB"/>
    <property type="match status" value="1"/>
</dbReference>
<feature type="transmembrane region" description="Helical" evidence="5">
    <location>
        <begin position="96"/>
        <end position="121"/>
    </location>
</feature>
<evidence type="ECO:0000256" key="1">
    <source>
        <dbReference type="ARBA" id="ARBA00004141"/>
    </source>
</evidence>
<dbReference type="Pfam" id="PF01061">
    <property type="entry name" value="ABC2_membrane"/>
    <property type="match status" value="1"/>
</dbReference>
<feature type="transmembrane region" description="Helical" evidence="5">
    <location>
        <begin position="213"/>
        <end position="232"/>
    </location>
</feature>
<keyword evidence="2 5" id="KW-0812">Transmembrane</keyword>
<evidence type="ECO:0000256" key="2">
    <source>
        <dbReference type="ARBA" id="ARBA00022692"/>
    </source>
</evidence>
<feature type="domain" description="ABC-2 type transporter transmembrane" evidence="6">
    <location>
        <begin position="14"/>
        <end position="210"/>
    </location>
</feature>
<gene>
    <name evidence="7" type="ORF">NG821_11110</name>
</gene>
<comment type="caution">
    <text evidence="7">The sequence shown here is derived from an EMBL/GenBank/DDBJ whole genome shotgun (WGS) entry which is preliminary data.</text>
</comment>
<feature type="transmembrane region" description="Helical" evidence="5">
    <location>
        <begin position="133"/>
        <end position="154"/>
    </location>
</feature>
<name>A0ABT1BZ75_9BACT</name>
<keyword evidence="4 5" id="KW-0472">Membrane</keyword>
<dbReference type="EMBL" id="JAMXLY010000053">
    <property type="protein sequence ID" value="MCO6026379.1"/>
    <property type="molecule type" value="Genomic_DNA"/>
</dbReference>
<dbReference type="InterPro" id="IPR013525">
    <property type="entry name" value="ABC2_TM"/>
</dbReference>
<evidence type="ECO:0000256" key="4">
    <source>
        <dbReference type="ARBA" id="ARBA00023136"/>
    </source>
</evidence>
<dbReference type="PANTHER" id="PTHR43027">
    <property type="entry name" value="DOXORUBICIN RESISTANCE ABC TRANSPORTER PERMEASE PROTEIN DRRC-RELATED"/>
    <property type="match status" value="1"/>
</dbReference>
<dbReference type="RefSeq" id="WP_252761734.1">
    <property type="nucleotide sequence ID" value="NZ_JAMXLY010000053.1"/>
</dbReference>
<evidence type="ECO:0000313" key="8">
    <source>
        <dbReference type="Proteomes" id="UP001204015"/>
    </source>
</evidence>
<evidence type="ECO:0000313" key="7">
    <source>
        <dbReference type="EMBL" id="MCO6026379.1"/>
    </source>
</evidence>
<evidence type="ECO:0000259" key="6">
    <source>
        <dbReference type="Pfam" id="PF01061"/>
    </source>
</evidence>
<feature type="transmembrane region" description="Helical" evidence="5">
    <location>
        <begin position="166"/>
        <end position="185"/>
    </location>
</feature>
<dbReference type="Proteomes" id="UP001204015">
    <property type="component" value="Unassembled WGS sequence"/>
</dbReference>
<proteinExistence type="predicted"/>
<keyword evidence="8" id="KW-1185">Reference proteome</keyword>
<dbReference type="InterPro" id="IPR000412">
    <property type="entry name" value="ABC_2_transport"/>
</dbReference>
<feature type="transmembrane region" description="Helical" evidence="5">
    <location>
        <begin position="24"/>
        <end position="44"/>
    </location>
</feature>
<reference evidence="7 8" key="1">
    <citation type="submission" date="2022-06" db="EMBL/GenBank/DDBJ databases">
        <title>A taxonomic note on the genus Prevotella: Description of four novel genera and emended description of the genera Hallella and Xylanibacter.</title>
        <authorList>
            <person name="Hitch T.C.A."/>
        </authorList>
    </citation>
    <scope>NUCLEOTIDE SEQUENCE [LARGE SCALE GENOMIC DNA]</scope>
    <source>
        <strain evidence="7 8">DSM 100619</strain>
    </source>
</reference>
<dbReference type="PANTHER" id="PTHR43027:SF1">
    <property type="entry name" value="DOXORUBICIN RESISTANCE ABC TRANSPORTER PERMEASE PROTEIN DRRC-RELATED"/>
    <property type="match status" value="1"/>
</dbReference>
<evidence type="ECO:0000256" key="3">
    <source>
        <dbReference type="ARBA" id="ARBA00022989"/>
    </source>
</evidence>
<accession>A0ABT1BZ75</accession>
<protein>
    <submittedName>
        <fullName evidence="7">ABC transporter permease</fullName>
    </submittedName>
</protein>